<dbReference type="EMBL" id="WHUW01000001">
    <property type="protein sequence ID" value="KAF8452843.1"/>
    <property type="molecule type" value="Genomic_DNA"/>
</dbReference>
<keyword evidence="2" id="KW-1185">Reference proteome</keyword>
<dbReference type="AlphaFoldDB" id="A0AAD4GMH9"/>
<proteinExistence type="predicted"/>
<dbReference type="InterPro" id="IPR032675">
    <property type="entry name" value="LRR_dom_sf"/>
</dbReference>
<dbReference type="Proteomes" id="UP001194468">
    <property type="component" value="Unassembled WGS sequence"/>
</dbReference>
<dbReference type="SUPFAM" id="SSF52047">
    <property type="entry name" value="RNI-like"/>
    <property type="match status" value="1"/>
</dbReference>
<dbReference type="Gene3D" id="3.80.10.10">
    <property type="entry name" value="Ribonuclease Inhibitor"/>
    <property type="match status" value="2"/>
</dbReference>
<sequence length="500" mass="56815">MHHALEIQEIIFYIFGHCDQPSGSASDLAALARTCRTFKDPALDILWEELPDLSSLAGCLPEVSFSGEVCSFHRSLTQIEWDILRSYARRVRRLDALDGLSRKSLRRYWKPLTTEPLFPNLRHLWFDYTHRATLLFLIPLPSLISLYIEVNKVPRLFEDSIQSFARTFPNLNELIIQEGPGVEINMNHIDPTFICKWKNLHIVLCPRISLDLITLVQLSRMPELTWLDFTLHRTLPDEVSTSSLIFSKLRQLTLNSECLDPISHLLSRIQLPVVAHLVASIRFCPSRQDLSSFLACVQTSGIGHSAREVALDQDYISDPSYVPEARPTFGFRDLQPYMTFTNIRHINFNVACKVDLTDSELLTLASAWPRLDVLDINRGWGWNTQGGITPNGLLQLLQTCPSLHWIALVIDTRGYTTIPPSLPSLGLSTLHSFCLHALDSYIEAESVPAIAAFLAGLMPSSHFHLSAWERQGMAWLPNRDVCKALWDDLHRRVKAVRQCC</sequence>
<name>A0AAD4GMH9_BOLED</name>
<evidence type="ECO:0000313" key="1">
    <source>
        <dbReference type="EMBL" id="KAF8452843.1"/>
    </source>
</evidence>
<evidence type="ECO:0000313" key="2">
    <source>
        <dbReference type="Proteomes" id="UP001194468"/>
    </source>
</evidence>
<reference evidence="1" key="2">
    <citation type="journal article" date="2020" name="Nat. Commun.">
        <title>Large-scale genome sequencing of mycorrhizal fungi provides insights into the early evolution of symbiotic traits.</title>
        <authorList>
            <person name="Miyauchi S."/>
            <person name="Kiss E."/>
            <person name="Kuo A."/>
            <person name="Drula E."/>
            <person name="Kohler A."/>
            <person name="Sanchez-Garcia M."/>
            <person name="Morin E."/>
            <person name="Andreopoulos B."/>
            <person name="Barry K.W."/>
            <person name="Bonito G."/>
            <person name="Buee M."/>
            <person name="Carver A."/>
            <person name="Chen C."/>
            <person name="Cichocki N."/>
            <person name="Clum A."/>
            <person name="Culley D."/>
            <person name="Crous P.W."/>
            <person name="Fauchery L."/>
            <person name="Girlanda M."/>
            <person name="Hayes R.D."/>
            <person name="Keri Z."/>
            <person name="LaButti K."/>
            <person name="Lipzen A."/>
            <person name="Lombard V."/>
            <person name="Magnuson J."/>
            <person name="Maillard F."/>
            <person name="Murat C."/>
            <person name="Nolan M."/>
            <person name="Ohm R.A."/>
            <person name="Pangilinan J."/>
            <person name="Pereira M.F."/>
            <person name="Perotto S."/>
            <person name="Peter M."/>
            <person name="Pfister S."/>
            <person name="Riley R."/>
            <person name="Sitrit Y."/>
            <person name="Stielow J.B."/>
            <person name="Szollosi G."/>
            <person name="Zifcakova L."/>
            <person name="Stursova M."/>
            <person name="Spatafora J.W."/>
            <person name="Tedersoo L."/>
            <person name="Vaario L.M."/>
            <person name="Yamada A."/>
            <person name="Yan M."/>
            <person name="Wang P."/>
            <person name="Xu J."/>
            <person name="Bruns T."/>
            <person name="Baldrian P."/>
            <person name="Vilgalys R."/>
            <person name="Dunand C."/>
            <person name="Henrissat B."/>
            <person name="Grigoriev I.V."/>
            <person name="Hibbett D."/>
            <person name="Nagy L.G."/>
            <person name="Martin F.M."/>
        </authorList>
    </citation>
    <scope>NUCLEOTIDE SEQUENCE</scope>
    <source>
        <strain evidence="1">BED1</strain>
    </source>
</reference>
<organism evidence="1 2">
    <name type="scientific">Boletus edulis BED1</name>
    <dbReference type="NCBI Taxonomy" id="1328754"/>
    <lineage>
        <taxon>Eukaryota</taxon>
        <taxon>Fungi</taxon>
        <taxon>Dikarya</taxon>
        <taxon>Basidiomycota</taxon>
        <taxon>Agaricomycotina</taxon>
        <taxon>Agaricomycetes</taxon>
        <taxon>Agaricomycetidae</taxon>
        <taxon>Boletales</taxon>
        <taxon>Boletineae</taxon>
        <taxon>Boletaceae</taxon>
        <taxon>Boletoideae</taxon>
        <taxon>Boletus</taxon>
    </lineage>
</organism>
<gene>
    <name evidence="1" type="ORF">L210DRAFT_2059255</name>
</gene>
<reference evidence="1" key="1">
    <citation type="submission" date="2019-10" db="EMBL/GenBank/DDBJ databases">
        <authorList>
            <consortium name="DOE Joint Genome Institute"/>
            <person name="Kuo A."/>
            <person name="Miyauchi S."/>
            <person name="Kiss E."/>
            <person name="Drula E."/>
            <person name="Kohler A."/>
            <person name="Sanchez-Garcia M."/>
            <person name="Andreopoulos B."/>
            <person name="Barry K.W."/>
            <person name="Bonito G."/>
            <person name="Buee M."/>
            <person name="Carver A."/>
            <person name="Chen C."/>
            <person name="Cichocki N."/>
            <person name="Clum A."/>
            <person name="Culley D."/>
            <person name="Crous P.W."/>
            <person name="Fauchery L."/>
            <person name="Girlanda M."/>
            <person name="Hayes R."/>
            <person name="Keri Z."/>
            <person name="LaButti K."/>
            <person name="Lipzen A."/>
            <person name="Lombard V."/>
            <person name="Magnuson J."/>
            <person name="Maillard F."/>
            <person name="Morin E."/>
            <person name="Murat C."/>
            <person name="Nolan M."/>
            <person name="Ohm R."/>
            <person name="Pangilinan J."/>
            <person name="Pereira M."/>
            <person name="Perotto S."/>
            <person name="Peter M."/>
            <person name="Riley R."/>
            <person name="Sitrit Y."/>
            <person name="Stielow B."/>
            <person name="Szollosi G."/>
            <person name="Zifcakova L."/>
            <person name="Stursova M."/>
            <person name="Spatafora J.W."/>
            <person name="Tedersoo L."/>
            <person name="Vaario L.-M."/>
            <person name="Yamada A."/>
            <person name="Yan M."/>
            <person name="Wang P."/>
            <person name="Xu J."/>
            <person name="Bruns T."/>
            <person name="Baldrian P."/>
            <person name="Vilgalys R."/>
            <person name="Henrissat B."/>
            <person name="Grigoriev I.V."/>
            <person name="Hibbett D."/>
            <person name="Nagy L.G."/>
            <person name="Martin F.M."/>
        </authorList>
    </citation>
    <scope>NUCLEOTIDE SEQUENCE</scope>
    <source>
        <strain evidence="1">BED1</strain>
    </source>
</reference>
<protein>
    <recommendedName>
        <fullName evidence="3">F-box domain-containing protein</fullName>
    </recommendedName>
</protein>
<accession>A0AAD4GMH9</accession>
<comment type="caution">
    <text evidence="1">The sequence shown here is derived from an EMBL/GenBank/DDBJ whole genome shotgun (WGS) entry which is preliminary data.</text>
</comment>
<evidence type="ECO:0008006" key="3">
    <source>
        <dbReference type="Google" id="ProtNLM"/>
    </source>
</evidence>